<feature type="transmembrane region" description="Helical" evidence="1">
    <location>
        <begin position="26"/>
        <end position="44"/>
    </location>
</feature>
<dbReference type="Proteomes" id="UP000289794">
    <property type="component" value="Chromosome"/>
</dbReference>
<dbReference type="AlphaFoldDB" id="A0A4P6LUY7"/>
<keyword evidence="1" id="KW-0812">Transmembrane</keyword>
<sequence>MGTGILAAATNTVVLAASYTKAITSLKSVLLTLGSAIGAVMLVYGGIKFAMAFRQMDQQGEHQAVYSVVAGGVLVGLSALVSVLT</sequence>
<feature type="transmembrane region" description="Helical" evidence="1">
    <location>
        <begin position="64"/>
        <end position="84"/>
    </location>
</feature>
<organism evidence="2 3">
    <name type="scientific">Blautia producta</name>
    <dbReference type="NCBI Taxonomy" id="33035"/>
    <lineage>
        <taxon>Bacteria</taxon>
        <taxon>Bacillati</taxon>
        <taxon>Bacillota</taxon>
        <taxon>Clostridia</taxon>
        <taxon>Lachnospirales</taxon>
        <taxon>Lachnospiraceae</taxon>
        <taxon>Blautia</taxon>
    </lineage>
</organism>
<gene>
    <name evidence="2" type="ORF">PMF13cell1_00423</name>
</gene>
<name>A0A4P6LUY7_9FIRM</name>
<evidence type="ECO:0000256" key="1">
    <source>
        <dbReference type="SAM" id="Phobius"/>
    </source>
</evidence>
<evidence type="ECO:0000313" key="3">
    <source>
        <dbReference type="Proteomes" id="UP000289794"/>
    </source>
</evidence>
<protein>
    <submittedName>
        <fullName evidence="2">Uncharacterized protein</fullName>
    </submittedName>
</protein>
<evidence type="ECO:0000313" key="2">
    <source>
        <dbReference type="EMBL" id="QBE94930.1"/>
    </source>
</evidence>
<keyword evidence="1" id="KW-0472">Membrane</keyword>
<proteinExistence type="predicted"/>
<dbReference type="EMBL" id="CP035945">
    <property type="protein sequence ID" value="QBE94930.1"/>
    <property type="molecule type" value="Genomic_DNA"/>
</dbReference>
<reference evidence="2 3" key="1">
    <citation type="submission" date="2019-01" db="EMBL/GenBank/DDBJ databases">
        <title>PMF-metabolizing Aryl O-demethylase.</title>
        <authorList>
            <person name="Kim M."/>
        </authorList>
    </citation>
    <scope>NUCLEOTIDE SEQUENCE [LARGE SCALE GENOMIC DNA]</scope>
    <source>
        <strain evidence="2 3">PMF1</strain>
    </source>
</reference>
<accession>A0A4P6LUY7</accession>
<dbReference type="KEGG" id="bpro:PMF13cell1_00423"/>
<keyword evidence="1" id="KW-1133">Transmembrane helix</keyword>
<dbReference type="RefSeq" id="WP_130179649.1">
    <property type="nucleotide sequence ID" value="NZ_CP035945.1"/>
</dbReference>